<dbReference type="PANTHER" id="PTHR47505">
    <property type="entry name" value="DNA UTILIZATION PROTEIN YHGH"/>
    <property type="match status" value="1"/>
</dbReference>
<gene>
    <name evidence="4" type="ORF">GCM10007933_00500</name>
</gene>
<organism evidence="4 5">
    <name type="scientific">Zoogloea oryzae</name>
    <dbReference type="NCBI Taxonomy" id="310767"/>
    <lineage>
        <taxon>Bacteria</taxon>
        <taxon>Pseudomonadati</taxon>
        <taxon>Pseudomonadota</taxon>
        <taxon>Betaproteobacteria</taxon>
        <taxon>Rhodocyclales</taxon>
        <taxon>Zoogloeaceae</taxon>
        <taxon>Zoogloea</taxon>
    </lineage>
</organism>
<dbReference type="Gene3D" id="3.40.50.2020">
    <property type="match status" value="1"/>
</dbReference>
<evidence type="ECO:0000313" key="5">
    <source>
        <dbReference type="Proteomes" id="UP001157167"/>
    </source>
</evidence>
<dbReference type="SUPFAM" id="SSF53271">
    <property type="entry name" value="PRTase-like"/>
    <property type="match status" value="1"/>
</dbReference>
<feature type="domain" description="Double zinc ribbon" evidence="3">
    <location>
        <begin position="21"/>
        <end position="73"/>
    </location>
</feature>
<keyword evidence="5" id="KW-1185">Reference proteome</keyword>
<feature type="domain" description="Phosphoribosyltransferase" evidence="2">
    <location>
        <begin position="146"/>
        <end position="237"/>
    </location>
</feature>
<dbReference type="PANTHER" id="PTHR47505:SF1">
    <property type="entry name" value="DNA UTILIZATION PROTEIN YHGH"/>
    <property type="match status" value="1"/>
</dbReference>
<proteinExistence type="inferred from homology"/>
<name>A0ABQ6F6J1_9RHOO</name>
<dbReference type="Proteomes" id="UP001157167">
    <property type="component" value="Unassembled WGS sequence"/>
</dbReference>
<dbReference type="Pfam" id="PF18912">
    <property type="entry name" value="DZR_2"/>
    <property type="match status" value="1"/>
</dbReference>
<comment type="similarity">
    <text evidence="1">Belongs to the ComF/GntX family.</text>
</comment>
<protein>
    <submittedName>
        <fullName evidence="4">Amidophosphoribosyltransferase</fullName>
    </submittedName>
</protein>
<dbReference type="CDD" id="cd06223">
    <property type="entry name" value="PRTases_typeI"/>
    <property type="match status" value="1"/>
</dbReference>
<comment type="caution">
    <text evidence="4">The sequence shown here is derived from an EMBL/GenBank/DDBJ whole genome shotgun (WGS) entry which is preliminary data.</text>
</comment>
<dbReference type="Pfam" id="PF00156">
    <property type="entry name" value="Pribosyltran"/>
    <property type="match status" value="1"/>
</dbReference>
<dbReference type="InterPro" id="IPR044005">
    <property type="entry name" value="DZR_2"/>
</dbReference>
<evidence type="ECO:0000313" key="4">
    <source>
        <dbReference type="EMBL" id="GLT20599.1"/>
    </source>
</evidence>
<evidence type="ECO:0000259" key="2">
    <source>
        <dbReference type="Pfam" id="PF00156"/>
    </source>
</evidence>
<dbReference type="EMBL" id="BSPX01000001">
    <property type="protein sequence ID" value="GLT20599.1"/>
    <property type="molecule type" value="Genomic_DNA"/>
</dbReference>
<sequence>MSNQAPGQRDWLAVARDAVATAIFPQQCFACGAASGSDVLCSVCLAELPGKGDARCPVCAIGQPLGEICGACLREAPPFDATRAVLDYGFPVDRLIQALKYGHRLSTSRLFVDLMAAAPVPEADIVLPMPLHPARLRERGFNQAAELARPLAQRWGLPVLLDGVVRDLDTSPQASLPWKARVANIRGAFRVTAPLAGKRVVVIDDVMTTGATLAEFARALKAAGAERVENRVVARTPAPA</sequence>
<dbReference type="InterPro" id="IPR000836">
    <property type="entry name" value="PRTase_dom"/>
</dbReference>
<dbReference type="RefSeq" id="WP_284186216.1">
    <property type="nucleotide sequence ID" value="NZ_BSPX01000001.1"/>
</dbReference>
<accession>A0ABQ6F6J1</accession>
<dbReference type="InterPro" id="IPR029057">
    <property type="entry name" value="PRTase-like"/>
</dbReference>
<evidence type="ECO:0000256" key="1">
    <source>
        <dbReference type="ARBA" id="ARBA00008007"/>
    </source>
</evidence>
<reference evidence="5" key="1">
    <citation type="journal article" date="2019" name="Int. J. Syst. Evol. Microbiol.">
        <title>The Global Catalogue of Microorganisms (GCM) 10K type strain sequencing project: providing services to taxonomists for standard genome sequencing and annotation.</title>
        <authorList>
            <consortium name="The Broad Institute Genomics Platform"/>
            <consortium name="The Broad Institute Genome Sequencing Center for Infectious Disease"/>
            <person name="Wu L."/>
            <person name="Ma J."/>
        </authorList>
    </citation>
    <scope>NUCLEOTIDE SEQUENCE [LARGE SCALE GENOMIC DNA]</scope>
    <source>
        <strain evidence="5">NBRC 102407</strain>
    </source>
</reference>
<evidence type="ECO:0000259" key="3">
    <source>
        <dbReference type="Pfam" id="PF18912"/>
    </source>
</evidence>
<dbReference type="InterPro" id="IPR051910">
    <property type="entry name" value="ComF/GntX_DNA_util-trans"/>
</dbReference>